<dbReference type="PANTHER" id="PTHR38780">
    <property type="entry name" value="PROTEIN TUSC"/>
    <property type="match status" value="1"/>
</dbReference>
<organism evidence="2 3">
    <name type="scientific">Pantoea wallisii</name>
    <dbReference type="NCBI Taxonomy" id="1076551"/>
    <lineage>
        <taxon>Bacteria</taxon>
        <taxon>Pseudomonadati</taxon>
        <taxon>Pseudomonadota</taxon>
        <taxon>Gammaproteobacteria</taxon>
        <taxon>Enterobacterales</taxon>
        <taxon>Erwiniaceae</taxon>
        <taxon>Pantoea</taxon>
    </lineage>
</organism>
<dbReference type="GO" id="GO:0016740">
    <property type="term" value="F:transferase activity"/>
    <property type="evidence" value="ECO:0007669"/>
    <property type="project" value="UniProtKB-KW"/>
</dbReference>
<dbReference type="OrthoDB" id="9789418at2"/>
<dbReference type="InterPro" id="IPR027396">
    <property type="entry name" value="DsrEFH-like"/>
</dbReference>
<dbReference type="InterPro" id="IPR017462">
    <property type="entry name" value="Sulphur_relay_TusC/DsrF"/>
</dbReference>
<proteinExistence type="inferred from homology"/>
<dbReference type="PANTHER" id="PTHR38780:SF1">
    <property type="entry name" value="PROTEIN TUSC"/>
    <property type="match status" value="1"/>
</dbReference>
<reference evidence="2 3" key="1">
    <citation type="journal article" date="2017" name="Antonie Van Leeuwenhoek">
        <title>Phylogenomic resolution of the bacterial genus Pantoea and its relationship with Erwinia and Tatumella.</title>
        <authorList>
            <person name="Palmer M."/>
            <person name="Steenkamp E.T."/>
            <person name="Coetzee M.P."/>
            <person name="Chan W.Y."/>
            <person name="van Zyl E."/>
            <person name="De Maayer P."/>
            <person name="Coutinho T.A."/>
            <person name="Blom J."/>
            <person name="Smits T.H."/>
            <person name="Duffy B."/>
            <person name="Venter S.N."/>
        </authorList>
    </citation>
    <scope>NUCLEOTIDE SEQUENCE [LARGE SCALE GENOMIC DNA]</scope>
    <source>
        <strain evidence="2 3">LMG 26277</strain>
    </source>
</reference>
<comment type="similarity">
    <text evidence="1">Belongs to the DsrF/TusC family.</text>
</comment>
<dbReference type="Pfam" id="PF02635">
    <property type="entry name" value="DsrE"/>
    <property type="match status" value="1"/>
</dbReference>
<keyword evidence="3" id="KW-1185">Reference proteome</keyword>
<sequence>MNRIAFLFTQAPHGSSAGREGLDAVLATGALSEDIGLFFIGDGVLQLNTHQQPEKILARNYIATFGVLDLYDIDQCFICRDSLLARGQSLTAPRVLSAEVLDPAALRQKLATYHRILRF</sequence>
<dbReference type="InterPro" id="IPR003787">
    <property type="entry name" value="Sulphur_relay_DsrE/F-like"/>
</dbReference>
<dbReference type="SUPFAM" id="SSF75169">
    <property type="entry name" value="DsrEFH-like"/>
    <property type="match status" value="1"/>
</dbReference>
<name>A0A1X1D2P2_9GAMM</name>
<dbReference type="STRING" id="1076551.HA48_17190"/>
<dbReference type="RefSeq" id="WP_128602458.1">
    <property type="nucleotide sequence ID" value="NZ_MLFS01000057.1"/>
</dbReference>
<dbReference type="NCBIfam" id="NF001238">
    <property type="entry name" value="PRK00211.1"/>
    <property type="match status" value="1"/>
</dbReference>
<evidence type="ECO:0000256" key="1">
    <source>
        <dbReference type="ARBA" id="ARBA00005996"/>
    </source>
</evidence>
<keyword evidence="2" id="KW-0808">Transferase</keyword>
<gene>
    <name evidence="2" type="ORF">HA48_17190</name>
</gene>
<dbReference type="Gene3D" id="3.40.1260.10">
    <property type="entry name" value="DsrEFH-like"/>
    <property type="match status" value="1"/>
</dbReference>
<accession>A0A1X1D2P2</accession>
<evidence type="ECO:0000313" key="3">
    <source>
        <dbReference type="Proteomes" id="UP000193104"/>
    </source>
</evidence>
<protein>
    <submittedName>
        <fullName evidence="2">Sulfurtransferase TusC</fullName>
    </submittedName>
</protein>
<dbReference type="AlphaFoldDB" id="A0A1X1D2P2"/>
<dbReference type="EMBL" id="MLFS01000057">
    <property type="protein sequence ID" value="ORM70904.1"/>
    <property type="molecule type" value="Genomic_DNA"/>
</dbReference>
<dbReference type="NCBIfam" id="TIGR03010">
    <property type="entry name" value="sulf_tusC_dsrF"/>
    <property type="match status" value="1"/>
</dbReference>
<dbReference type="Proteomes" id="UP000193104">
    <property type="component" value="Unassembled WGS sequence"/>
</dbReference>
<evidence type="ECO:0000313" key="2">
    <source>
        <dbReference type="EMBL" id="ORM70904.1"/>
    </source>
</evidence>
<comment type="caution">
    <text evidence="2">The sequence shown here is derived from an EMBL/GenBank/DDBJ whole genome shotgun (WGS) entry which is preliminary data.</text>
</comment>